<keyword evidence="4" id="KW-0378">Hydrolase</keyword>
<evidence type="ECO:0000256" key="2">
    <source>
        <dbReference type="ARBA" id="ARBA00022747"/>
    </source>
</evidence>
<gene>
    <name evidence="7" type="ORF">A2W59_02565</name>
</gene>
<comment type="catalytic activity">
    <reaction evidence="5">
        <text>Endonucleolytic cleavage of DNA to give specific double-stranded fragments with terminal 5'-phosphates.</text>
        <dbReference type="EC" id="3.1.21.4"/>
    </reaction>
</comment>
<organism evidence="7 8">
    <name type="scientific">Candidatus Terrybacteria bacterium RIFCSPHIGHO2_02_41_19</name>
    <dbReference type="NCBI Taxonomy" id="1802364"/>
    <lineage>
        <taxon>Bacteria</taxon>
        <taxon>Candidatus Terryibacteriota</taxon>
    </lineage>
</organism>
<comment type="caution">
    <text evidence="7">The sequence shown here is derived from an EMBL/GenBank/DDBJ whole genome shotgun (WGS) entry which is preliminary data.</text>
</comment>
<evidence type="ECO:0000256" key="4">
    <source>
        <dbReference type="ARBA" id="ARBA00022801"/>
    </source>
</evidence>
<sequence length="290" mass="33695">MPNETLDKKEAIKRLVHTAVESYATGFQARHEGELEDPEGTLNMKIHNVFIAVLGPEIQYYTALVRSLDSSLGNMLEKLAINIAKFSYEVKQNVEGPLSLKQTQDIAELLEKYKRREITPPTTKDYQFLRSKLAKQQIVTKRHDSDYCLIDKETGENFLIELKIGGDLDNKKARSEKEALLEQFAILSNTLSTDAKIKVFFATAYNRYGEGKPWRQERVRQFFADDELLIGKDFWDFVCKSDQGYNIVLEAYKESFTKYFGGINSYKITWRNRVLPIYNDRFSNMEMMFQ</sequence>
<name>A0A1G2PLZ2_9BACT</name>
<keyword evidence="3" id="KW-0255">Endonuclease</keyword>
<evidence type="ECO:0000313" key="8">
    <source>
        <dbReference type="Proteomes" id="UP000178646"/>
    </source>
</evidence>
<dbReference type="Pfam" id="PF09520">
    <property type="entry name" value="RE_TdeIII"/>
    <property type="match status" value="1"/>
</dbReference>
<dbReference type="InterPro" id="IPR019045">
    <property type="entry name" value="Restrct_endonuc_II_HinfI"/>
</dbReference>
<dbReference type="Proteomes" id="UP000178646">
    <property type="component" value="Unassembled WGS sequence"/>
</dbReference>
<dbReference type="GO" id="GO:0009036">
    <property type="term" value="F:type II site-specific deoxyribonuclease activity"/>
    <property type="evidence" value="ECO:0007669"/>
    <property type="project" value="InterPro"/>
</dbReference>
<dbReference type="GO" id="GO:0003677">
    <property type="term" value="F:DNA binding"/>
    <property type="evidence" value="ECO:0007669"/>
    <property type="project" value="InterPro"/>
</dbReference>
<evidence type="ECO:0000256" key="3">
    <source>
        <dbReference type="ARBA" id="ARBA00022759"/>
    </source>
</evidence>
<reference evidence="7 8" key="1">
    <citation type="journal article" date="2016" name="Nat. Commun.">
        <title>Thousands of microbial genomes shed light on interconnected biogeochemical processes in an aquifer system.</title>
        <authorList>
            <person name="Anantharaman K."/>
            <person name="Brown C.T."/>
            <person name="Hug L.A."/>
            <person name="Sharon I."/>
            <person name="Castelle C.J."/>
            <person name="Probst A.J."/>
            <person name="Thomas B.C."/>
            <person name="Singh A."/>
            <person name="Wilkins M.J."/>
            <person name="Karaoz U."/>
            <person name="Brodie E.L."/>
            <person name="Williams K.H."/>
            <person name="Hubbard S.S."/>
            <person name="Banfield J.F."/>
        </authorList>
    </citation>
    <scope>NUCLEOTIDE SEQUENCE [LARGE SCALE GENOMIC DNA]</scope>
</reference>
<proteinExistence type="predicted"/>
<dbReference type="AlphaFoldDB" id="A0A1G2PLZ2"/>
<dbReference type="EMBL" id="MHSU01000034">
    <property type="protein sequence ID" value="OHA49355.1"/>
    <property type="molecule type" value="Genomic_DNA"/>
</dbReference>
<dbReference type="EC" id="3.1.21.4" evidence="6"/>
<protein>
    <recommendedName>
        <fullName evidence="6">type II site-specific deoxyribonuclease</fullName>
        <ecNumber evidence="6">3.1.21.4</ecNumber>
    </recommendedName>
</protein>
<evidence type="ECO:0000313" key="7">
    <source>
        <dbReference type="EMBL" id="OHA49355.1"/>
    </source>
</evidence>
<dbReference type="GO" id="GO:0009307">
    <property type="term" value="P:DNA restriction-modification system"/>
    <property type="evidence" value="ECO:0007669"/>
    <property type="project" value="InterPro"/>
</dbReference>
<evidence type="ECO:0000256" key="1">
    <source>
        <dbReference type="ARBA" id="ARBA00022722"/>
    </source>
</evidence>
<evidence type="ECO:0000256" key="6">
    <source>
        <dbReference type="ARBA" id="ARBA00093790"/>
    </source>
</evidence>
<accession>A0A1G2PLZ2</accession>
<keyword evidence="1" id="KW-0540">Nuclease</keyword>
<evidence type="ECO:0000256" key="5">
    <source>
        <dbReference type="ARBA" id="ARBA00093760"/>
    </source>
</evidence>
<keyword evidence="2" id="KW-0680">Restriction system</keyword>